<evidence type="ECO:0000313" key="2">
    <source>
        <dbReference type="Proteomes" id="UP000504637"/>
    </source>
</evidence>
<accession>A0A6J3LY11</accession>
<proteinExistence type="inferred from homology"/>
<dbReference type="GeneID" id="54364424"/>
<reference evidence="3" key="1">
    <citation type="submission" date="2020-01" db="EMBL/GenBank/DDBJ databases">
        <authorList>
            <consortium name="DOE Joint Genome Institute"/>
            <person name="Haridas S."/>
            <person name="Albert R."/>
            <person name="Binder M."/>
            <person name="Bloem J."/>
            <person name="Labutti K."/>
            <person name="Salamov A."/>
            <person name="Andreopoulos B."/>
            <person name="Baker S.E."/>
            <person name="Barry K."/>
            <person name="Bills G."/>
            <person name="Bluhm B.H."/>
            <person name="Cannon C."/>
            <person name="Castanera R."/>
            <person name="Culley D.E."/>
            <person name="Daum C."/>
            <person name="Ezra D."/>
            <person name="Gonzalez J.B."/>
            <person name="Henrissat B."/>
            <person name="Kuo A."/>
            <person name="Liang C."/>
            <person name="Lipzen A."/>
            <person name="Lutzoni F."/>
            <person name="Magnuson J."/>
            <person name="Mondo S."/>
            <person name="Nolan M."/>
            <person name="Ohm R."/>
            <person name="Pangilinan J."/>
            <person name="Park H.-J."/>
            <person name="Ramirez L."/>
            <person name="Alfaro M."/>
            <person name="Sun H."/>
            <person name="Tritt A."/>
            <person name="Yoshinaga Y."/>
            <person name="Zwiers L.-H."/>
            <person name="Turgeon B.G."/>
            <person name="Goodwin S.B."/>
            <person name="Spatafora J.W."/>
            <person name="Crous P.W."/>
            <person name="Grigoriev I.V."/>
        </authorList>
    </citation>
    <scope>NUCLEOTIDE SEQUENCE</scope>
    <source>
        <strain evidence="3">CBS 342.82</strain>
    </source>
</reference>
<dbReference type="AlphaFoldDB" id="A0A6J3LY11"/>
<name>A0A6J3LY11_9PEZI</name>
<dbReference type="GO" id="GO:0006570">
    <property type="term" value="P:tyrosine metabolic process"/>
    <property type="evidence" value="ECO:0007669"/>
    <property type="project" value="TreeGrafter"/>
</dbReference>
<dbReference type="PANTHER" id="PTHR21405">
    <property type="entry name" value="CDNA SEQUENCE BC021608"/>
    <property type="match status" value="1"/>
</dbReference>
<organism evidence="3">
    <name type="scientific">Dissoconium aciculare CBS 342.82</name>
    <dbReference type="NCBI Taxonomy" id="1314786"/>
    <lineage>
        <taxon>Eukaryota</taxon>
        <taxon>Fungi</taxon>
        <taxon>Dikarya</taxon>
        <taxon>Ascomycota</taxon>
        <taxon>Pezizomycotina</taxon>
        <taxon>Dothideomycetes</taxon>
        <taxon>Dothideomycetidae</taxon>
        <taxon>Mycosphaerellales</taxon>
        <taxon>Dissoconiaceae</taxon>
        <taxon>Dissoconium</taxon>
    </lineage>
</organism>
<reference evidence="3" key="3">
    <citation type="submission" date="2025-08" db="UniProtKB">
        <authorList>
            <consortium name="RefSeq"/>
        </authorList>
    </citation>
    <scope>IDENTIFICATION</scope>
    <source>
        <strain evidence="3">CBS 342.82</strain>
    </source>
</reference>
<dbReference type="OrthoDB" id="539634at2759"/>
<comment type="similarity">
    <text evidence="1">Belongs to the TTC36 family.</text>
</comment>
<sequence length="249" mass="27739">MTHLSETDARVLACVFEPEGIPAGTKVFVDPSLPEHNQIQDHEVLQNIARREREAIYLIEQFEKSDKLGNSSKHETFATAIQILDDLIMSHPTYAPAWNDRAQLRRWRYGDHNTICQDQASIDRERAKMGSEAVTDLRTALRLASTPRPQDPVSPKQGRLLAQSYTQLGALLYAASRDLSTTESVVVGAGFEDWTQSRFEEESSKAFFLGGTYGNEVAKALAVHTNPHAKLCGSVVEEAIRREVASNVM</sequence>
<protein>
    <submittedName>
        <fullName evidence="3">Uncharacterized protein</fullName>
    </submittedName>
</protein>
<reference evidence="3" key="2">
    <citation type="submission" date="2020-04" db="EMBL/GenBank/DDBJ databases">
        <authorList>
            <consortium name="NCBI Genome Project"/>
        </authorList>
    </citation>
    <scope>NUCLEOTIDE SEQUENCE</scope>
    <source>
        <strain evidence="3">CBS 342.82</strain>
    </source>
</reference>
<dbReference type="Proteomes" id="UP000504637">
    <property type="component" value="Unplaced"/>
</dbReference>
<evidence type="ECO:0000256" key="1">
    <source>
        <dbReference type="ARBA" id="ARBA00006995"/>
    </source>
</evidence>
<evidence type="ECO:0000313" key="3">
    <source>
        <dbReference type="RefSeq" id="XP_033456563.1"/>
    </source>
</evidence>
<dbReference type="RefSeq" id="XP_033456563.1">
    <property type="nucleotide sequence ID" value="XM_033606624.1"/>
</dbReference>
<gene>
    <name evidence="3" type="ORF">K489DRAFT_390699</name>
</gene>
<dbReference type="InterPro" id="IPR038906">
    <property type="entry name" value="TTC36"/>
</dbReference>
<keyword evidence="2" id="KW-1185">Reference proteome</keyword>
<dbReference type="PANTHER" id="PTHR21405:SF0">
    <property type="entry name" value="TETRATRICOPEPTIDE REPEAT PROTEIN 36"/>
    <property type="match status" value="1"/>
</dbReference>